<feature type="domain" description="Major facilitator superfamily (MFS) profile" evidence="8">
    <location>
        <begin position="24"/>
        <end position="118"/>
    </location>
</feature>
<evidence type="ECO:0000256" key="4">
    <source>
        <dbReference type="ARBA" id="ARBA00022692"/>
    </source>
</evidence>
<gene>
    <name evidence="9" type="ORF">ACFQ08_41990</name>
</gene>
<protein>
    <submittedName>
        <fullName evidence="9">MFS transporter</fullName>
    </submittedName>
</protein>
<dbReference type="Proteomes" id="UP001597024">
    <property type="component" value="Unassembled WGS sequence"/>
</dbReference>
<comment type="subcellular location">
    <subcellularLocation>
        <location evidence="1">Cell membrane</location>
        <topology evidence="1">Multi-pass membrane protein</topology>
    </subcellularLocation>
</comment>
<evidence type="ECO:0000256" key="1">
    <source>
        <dbReference type="ARBA" id="ARBA00004651"/>
    </source>
</evidence>
<name>A0ABW3E6W0_9ACTN</name>
<proteinExistence type="predicted"/>
<evidence type="ECO:0000256" key="3">
    <source>
        <dbReference type="ARBA" id="ARBA00022475"/>
    </source>
</evidence>
<dbReference type="InterPro" id="IPR020846">
    <property type="entry name" value="MFS_dom"/>
</dbReference>
<keyword evidence="10" id="KW-1185">Reference proteome</keyword>
<dbReference type="InterPro" id="IPR036259">
    <property type="entry name" value="MFS_trans_sf"/>
</dbReference>
<keyword evidence="2" id="KW-0813">Transport</keyword>
<keyword evidence="6 7" id="KW-0472">Membrane</keyword>
<feature type="transmembrane region" description="Helical" evidence="7">
    <location>
        <begin position="58"/>
        <end position="78"/>
    </location>
</feature>
<feature type="transmembrane region" description="Helical" evidence="7">
    <location>
        <begin position="90"/>
        <end position="115"/>
    </location>
</feature>
<feature type="non-terminal residue" evidence="9">
    <location>
        <position position="118"/>
    </location>
</feature>
<evidence type="ECO:0000256" key="6">
    <source>
        <dbReference type="ARBA" id="ARBA00023136"/>
    </source>
</evidence>
<keyword evidence="5 7" id="KW-1133">Transmembrane helix</keyword>
<keyword evidence="4 7" id="KW-0812">Transmembrane</keyword>
<accession>A0ABW3E6W0</accession>
<dbReference type="PROSITE" id="PS50850">
    <property type="entry name" value="MFS"/>
    <property type="match status" value="1"/>
</dbReference>
<evidence type="ECO:0000256" key="5">
    <source>
        <dbReference type="ARBA" id="ARBA00022989"/>
    </source>
</evidence>
<dbReference type="Pfam" id="PF07690">
    <property type="entry name" value="MFS_1"/>
    <property type="match status" value="1"/>
</dbReference>
<feature type="transmembrane region" description="Helical" evidence="7">
    <location>
        <begin position="24"/>
        <end position="46"/>
    </location>
</feature>
<dbReference type="InterPro" id="IPR011701">
    <property type="entry name" value="MFS"/>
</dbReference>
<dbReference type="PANTHER" id="PTHR42718:SF47">
    <property type="entry name" value="METHYL VIOLOGEN RESISTANCE PROTEIN SMVA"/>
    <property type="match status" value="1"/>
</dbReference>
<sequence>MGVVDSAVRTGIDPRRRGTGRWSVLILLCFSLLLIAVDATVLHIAVPALTAALEPTSVQLLWIIDVYSLVVAPLLLTFGTLGDHYGRKRLVLMGYVVFGVASAAAAFAPSAAALIGAR</sequence>
<evidence type="ECO:0000313" key="10">
    <source>
        <dbReference type="Proteomes" id="UP001597024"/>
    </source>
</evidence>
<dbReference type="EMBL" id="JBHTHX010002960">
    <property type="protein sequence ID" value="MFD0891162.1"/>
    <property type="molecule type" value="Genomic_DNA"/>
</dbReference>
<evidence type="ECO:0000256" key="7">
    <source>
        <dbReference type="SAM" id="Phobius"/>
    </source>
</evidence>
<keyword evidence="3" id="KW-1003">Cell membrane</keyword>
<organism evidence="9 10">
    <name type="scientific">Streptosporangium algeriense</name>
    <dbReference type="NCBI Taxonomy" id="1682748"/>
    <lineage>
        <taxon>Bacteria</taxon>
        <taxon>Bacillati</taxon>
        <taxon>Actinomycetota</taxon>
        <taxon>Actinomycetes</taxon>
        <taxon>Streptosporangiales</taxon>
        <taxon>Streptosporangiaceae</taxon>
        <taxon>Streptosporangium</taxon>
    </lineage>
</organism>
<dbReference type="PANTHER" id="PTHR42718">
    <property type="entry name" value="MAJOR FACILITATOR SUPERFAMILY MULTIDRUG TRANSPORTER MFSC"/>
    <property type="match status" value="1"/>
</dbReference>
<reference evidence="10" key="1">
    <citation type="journal article" date="2019" name="Int. J. Syst. Evol. Microbiol.">
        <title>The Global Catalogue of Microorganisms (GCM) 10K type strain sequencing project: providing services to taxonomists for standard genome sequencing and annotation.</title>
        <authorList>
            <consortium name="The Broad Institute Genomics Platform"/>
            <consortium name="The Broad Institute Genome Sequencing Center for Infectious Disease"/>
            <person name="Wu L."/>
            <person name="Ma J."/>
        </authorList>
    </citation>
    <scope>NUCLEOTIDE SEQUENCE [LARGE SCALE GENOMIC DNA]</scope>
    <source>
        <strain evidence="10">CCUG 62974</strain>
    </source>
</reference>
<evidence type="ECO:0000313" key="9">
    <source>
        <dbReference type="EMBL" id="MFD0891162.1"/>
    </source>
</evidence>
<comment type="caution">
    <text evidence="9">The sequence shown here is derived from an EMBL/GenBank/DDBJ whole genome shotgun (WGS) entry which is preliminary data.</text>
</comment>
<evidence type="ECO:0000256" key="2">
    <source>
        <dbReference type="ARBA" id="ARBA00022448"/>
    </source>
</evidence>
<evidence type="ECO:0000259" key="8">
    <source>
        <dbReference type="PROSITE" id="PS50850"/>
    </source>
</evidence>
<dbReference type="Gene3D" id="1.20.1720.10">
    <property type="entry name" value="Multidrug resistance protein D"/>
    <property type="match status" value="1"/>
</dbReference>
<dbReference type="SUPFAM" id="SSF103473">
    <property type="entry name" value="MFS general substrate transporter"/>
    <property type="match status" value="1"/>
</dbReference>